<gene>
    <name evidence="5" type="ORF">HZU40_03215</name>
</gene>
<dbReference type="InterPro" id="IPR052178">
    <property type="entry name" value="Sec_Metab_Biosynth_SDR"/>
</dbReference>
<evidence type="ECO:0000259" key="4">
    <source>
        <dbReference type="SMART" id="SM00822"/>
    </source>
</evidence>
<evidence type="ECO:0000256" key="1">
    <source>
        <dbReference type="ARBA" id="ARBA00006484"/>
    </source>
</evidence>
<dbReference type="AlphaFoldDB" id="A0A7G8PGB7"/>
<organism evidence="5 6">
    <name type="scientific">Mycolicibacterium fluoranthenivorans</name>
    <dbReference type="NCBI Taxonomy" id="258505"/>
    <lineage>
        <taxon>Bacteria</taxon>
        <taxon>Bacillati</taxon>
        <taxon>Actinomycetota</taxon>
        <taxon>Actinomycetes</taxon>
        <taxon>Mycobacteriales</taxon>
        <taxon>Mycobacteriaceae</taxon>
        <taxon>Mycolicibacterium</taxon>
    </lineage>
</organism>
<sequence>MTDSTFHKTAIITGASRGIGLAIAEKLAGQGVGLTISSRTAADLEALAPHLRQLGAPSVTTIAADMADAESLPAIVERHREAHADLSALIVNAGVGSSGDIADYALRRLDKTLAINFRAPFQLIQLALPLLRAAADRHRDSGAKIVVLSSITGVYAEPGLAAYGASKAALISLVEALNIEESSAGVSAVAIAPGYVDTDMAAWVHDRIPPHAMIPADDVALIVQTLLSLSRRTTLGPIVMARAGSGGHCA</sequence>
<dbReference type="Pfam" id="PF00106">
    <property type="entry name" value="adh_short"/>
    <property type="match status" value="1"/>
</dbReference>
<comment type="similarity">
    <text evidence="1">Belongs to the short-chain dehydrogenases/reductases (SDR) family.</text>
</comment>
<dbReference type="KEGG" id="mflu:HZU40_03215"/>
<keyword evidence="2" id="KW-0521">NADP</keyword>
<dbReference type="RefSeq" id="WP_187097507.1">
    <property type="nucleotide sequence ID" value="NZ_CP059894.1"/>
</dbReference>
<dbReference type="InterPro" id="IPR002347">
    <property type="entry name" value="SDR_fam"/>
</dbReference>
<evidence type="ECO:0000256" key="2">
    <source>
        <dbReference type="ARBA" id="ARBA00022857"/>
    </source>
</evidence>
<reference evidence="5 6" key="1">
    <citation type="submission" date="2020-07" db="EMBL/GenBank/DDBJ databases">
        <title>Draft genome sequence of four isobutane-metabolizing strains capable of cometabolically degrading diverse ether contaminants.</title>
        <authorList>
            <person name="Chen W."/>
            <person name="Faulkner N."/>
            <person name="Smith C."/>
            <person name="Hyman M."/>
        </authorList>
    </citation>
    <scope>NUCLEOTIDE SEQUENCE [LARGE SCALE GENOMIC DNA]</scope>
    <source>
        <strain evidence="5 6">2A</strain>
    </source>
</reference>
<dbReference type="InterPro" id="IPR057326">
    <property type="entry name" value="KR_dom"/>
</dbReference>
<name>A0A7G8PGB7_9MYCO</name>
<evidence type="ECO:0000313" key="5">
    <source>
        <dbReference type="EMBL" id="QNJ93383.1"/>
    </source>
</evidence>
<evidence type="ECO:0000313" key="6">
    <source>
        <dbReference type="Proteomes" id="UP000515498"/>
    </source>
</evidence>
<evidence type="ECO:0000256" key="3">
    <source>
        <dbReference type="ARBA" id="ARBA00023002"/>
    </source>
</evidence>
<proteinExistence type="inferred from homology"/>
<dbReference type="GO" id="GO:0016491">
    <property type="term" value="F:oxidoreductase activity"/>
    <property type="evidence" value="ECO:0007669"/>
    <property type="project" value="UniProtKB-KW"/>
</dbReference>
<dbReference type="PANTHER" id="PTHR43618">
    <property type="entry name" value="7-ALPHA-HYDROXYSTEROID DEHYDROGENASE"/>
    <property type="match status" value="1"/>
</dbReference>
<dbReference type="PANTHER" id="PTHR43618:SF8">
    <property type="entry name" value="7ALPHA-HYDROXYSTEROID DEHYDROGENASE"/>
    <property type="match status" value="1"/>
</dbReference>
<dbReference type="SUPFAM" id="SSF51735">
    <property type="entry name" value="NAD(P)-binding Rossmann-fold domains"/>
    <property type="match status" value="1"/>
</dbReference>
<dbReference type="CDD" id="cd05233">
    <property type="entry name" value="SDR_c"/>
    <property type="match status" value="1"/>
</dbReference>
<dbReference type="EMBL" id="CP059894">
    <property type="protein sequence ID" value="QNJ93383.1"/>
    <property type="molecule type" value="Genomic_DNA"/>
</dbReference>
<feature type="domain" description="Ketoreductase" evidence="4">
    <location>
        <begin position="8"/>
        <end position="194"/>
    </location>
</feature>
<dbReference type="PRINTS" id="PR00081">
    <property type="entry name" value="GDHRDH"/>
</dbReference>
<dbReference type="InterPro" id="IPR036291">
    <property type="entry name" value="NAD(P)-bd_dom_sf"/>
</dbReference>
<dbReference type="SMART" id="SM00822">
    <property type="entry name" value="PKS_KR"/>
    <property type="match status" value="1"/>
</dbReference>
<keyword evidence="3" id="KW-0560">Oxidoreductase</keyword>
<dbReference type="Proteomes" id="UP000515498">
    <property type="component" value="Chromosome"/>
</dbReference>
<accession>A0A7G8PGB7</accession>
<dbReference type="Gene3D" id="3.40.50.720">
    <property type="entry name" value="NAD(P)-binding Rossmann-like Domain"/>
    <property type="match status" value="1"/>
</dbReference>
<protein>
    <submittedName>
        <fullName evidence="5">SDR family oxidoreductase</fullName>
    </submittedName>
</protein>